<sequence>MCFYNQIRLACGDYKWGHLRQQCSKEYRPGETCGMRLVMEAIEISDNKCKTCQKIDTKKQSIRKKKERIKRWNRESGWRALIEKAEEDIYRLELEILNLEGER</sequence>
<dbReference type="Proteomes" id="UP000054321">
    <property type="component" value="Unassembled WGS sequence"/>
</dbReference>
<evidence type="ECO:0000313" key="3">
    <source>
        <dbReference type="Proteomes" id="UP000054321"/>
    </source>
</evidence>
<feature type="non-terminal residue" evidence="2">
    <location>
        <position position="103"/>
    </location>
</feature>
<keyword evidence="3" id="KW-1185">Reference proteome</keyword>
<name>A0A0C3GS92_OIDMZ</name>
<evidence type="ECO:0000256" key="1">
    <source>
        <dbReference type="SAM" id="Coils"/>
    </source>
</evidence>
<dbReference type="EMBL" id="KN832891">
    <property type="protein sequence ID" value="KIM94149.1"/>
    <property type="molecule type" value="Genomic_DNA"/>
</dbReference>
<dbReference type="InParanoid" id="A0A0C3GS92"/>
<evidence type="ECO:0000313" key="2">
    <source>
        <dbReference type="EMBL" id="KIM94149.1"/>
    </source>
</evidence>
<organism evidence="2 3">
    <name type="scientific">Oidiodendron maius (strain Zn)</name>
    <dbReference type="NCBI Taxonomy" id="913774"/>
    <lineage>
        <taxon>Eukaryota</taxon>
        <taxon>Fungi</taxon>
        <taxon>Dikarya</taxon>
        <taxon>Ascomycota</taxon>
        <taxon>Pezizomycotina</taxon>
        <taxon>Leotiomycetes</taxon>
        <taxon>Leotiomycetes incertae sedis</taxon>
        <taxon>Myxotrichaceae</taxon>
        <taxon>Oidiodendron</taxon>
    </lineage>
</organism>
<gene>
    <name evidence="2" type="ORF">OIDMADRAFT_89417</name>
</gene>
<keyword evidence="1" id="KW-0175">Coiled coil</keyword>
<protein>
    <submittedName>
        <fullName evidence="2">Uncharacterized protein</fullName>
    </submittedName>
</protein>
<accession>A0A0C3GS92</accession>
<reference evidence="2 3" key="1">
    <citation type="submission" date="2014-04" db="EMBL/GenBank/DDBJ databases">
        <authorList>
            <consortium name="DOE Joint Genome Institute"/>
            <person name="Kuo A."/>
            <person name="Martino E."/>
            <person name="Perotto S."/>
            <person name="Kohler A."/>
            <person name="Nagy L.G."/>
            <person name="Floudas D."/>
            <person name="Copeland A."/>
            <person name="Barry K.W."/>
            <person name="Cichocki N."/>
            <person name="Veneault-Fourrey C."/>
            <person name="LaButti K."/>
            <person name="Lindquist E.A."/>
            <person name="Lipzen A."/>
            <person name="Lundell T."/>
            <person name="Morin E."/>
            <person name="Murat C."/>
            <person name="Sun H."/>
            <person name="Tunlid A."/>
            <person name="Henrissat B."/>
            <person name="Grigoriev I.V."/>
            <person name="Hibbett D.S."/>
            <person name="Martin F."/>
            <person name="Nordberg H.P."/>
            <person name="Cantor M.N."/>
            <person name="Hua S.X."/>
        </authorList>
    </citation>
    <scope>NUCLEOTIDE SEQUENCE [LARGE SCALE GENOMIC DNA]</scope>
    <source>
        <strain evidence="2 3">Zn</strain>
    </source>
</reference>
<dbReference type="HOGENOM" id="CLU_139299_2_0_1"/>
<feature type="coiled-coil region" evidence="1">
    <location>
        <begin position="55"/>
        <end position="102"/>
    </location>
</feature>
<dbReference type="STRING" id="913774.A0A0C3GS92"/>
<reference evidence="3" key="2">
    <citation type="submission" date="2015-01" db="EMBL/GenBank/DDBJ databases">
        <title>Evolutionary Origins and Diversification of the Mycorrhizal Mutualists.</title>
        <authorList>
            <consortium name="DOE Joint Genome Institute"/>
            <consortium name="Mycorrhizal Genomics Consortium"/>
            <person name="Kohler A."/>
            <person name="Kuo A."/>
            <person name="Nagy L.G."/>
            <person name="Floudas D."/>
            <person name="Copeland A."/>
            <person name="Barry K.W."/>
            <person name="Cichocki N."/>
            <person name="Veneault-Fourrey C."/>
            <person name="LaButti K."/>
            <person name="Lindquist E.A."/>
            <person name="Lipzen A."/>
            <person name="Lundell T."/>
            <person name="Morin E."/>
            <person name="Murat C."/>
            <person name="Riley R."/>
            <person name="Ohm R."/>
            <person name="Sun H."/>
            <person name="Tunlid A."/>
            <person name="Henrissat B."/>
            <person name="Grigoriev I.V."/>
            <person name="Hibbett D.S."/>
            <person name="Martin F."/>
        </authorList>
    </citation>
    <scope>NUCLEOTIDE SEQUENCE [LARGE SCALE GENOMIC DNA]</scope>
    <source>
        <strain evidence="3">Zn</strain>
    </source>
</reference>
<dbReference type="OrthoDB" id="5015991at2759"/>
<dbReference type="AlphaFoldDB" id="A0A0C3GS92"/>
<proteinExistence type="predicted"/>